<dbReference type="EMBL" id="JAESIY010000012">
    <property type="protein sequence ID" value="MBL3658304.1"/>
    <property type="molecule type" value="Genomic_DNA"/>
</dbReference>
<sequence length="793" mass="88315">MFKNIIRIAIRSLLRNKSHSIINVLGLAVGISASLVIFLIVHFNLSFDNHHADKDSIYRLVTEEKVGDEVSKEVGIPFPLRLTFEEDFPEVEEFTMVDNNQVSGVINVMQGGQQVKYKEEASKQAFVNNDYFKIFNYQFLLGDPETALKDNYCVVLSRNLADKYFGSYTEAIGNVVNIENYFDLKVTGIIENPPINTDLPFEMLMSFEIGKEIRIWDDNWGGTSSSTQAYVKLKPGVDASAFSDKIADYISNHDKDNPKKSQLGLQPLADVHFNKSYFNFIGRTITYKSIYTLSIIGAMLLLASCINFVNLNTAMAIKRLREVGVRKVLGSSRGALFFQFLFETMAITGLALLISLGVVELLFFNISALIGYEVPSLVYTPSVFTVLLLFLILVTLLAGTYPAMVLSGYSPVLALKPNLSSKAGSLSFRKVLIVVQLFISQALIMAVIVISGQVDHFLNTPMGINTEAILEFSIPDAEQMKYESFKASLSEVPGVEQVAFSNTGAASENTWGGVANLNDENLAVQVKIIDDSYLDIYDITLLAGRNINMTDSVRNYIVSRLTAEQLGFQDPRDILGRELSVWGTLGPVIGVVEDFSAMPLQYEQQPLAMWRQKVSFNQGSVKVNYSNLEAALAGVKELWQEQFPDYVYSYQFLDNKIESFYKSEKQLASTFTAFAVVALFIGSIGLLGMMSYMVNTRMKEIGIRKVLGAGVKQIVFLLSGNFILLVLLAFVLAAPVSYYFLNNWLSDFTSRITLGMGYFVLTLAVCLIITQLTILVHALKAAFYNPIDILKNE</sequence>
<dbReference type="AlphaFoldDB" id="A0A937FBT6"/>
<evidence type="ECO:0000259" key="8">
    <source>
        <dbReference type="Pfam" id="PF12704"/>
    </source>
</evidence>
<dbReference type="InterPro" id="IPR050250">
    <property type="entry name" value="Macrolide_Exporter_MacB"/>
</dbReference>
<protein>
    <submittedName>
        <fullName evidence="9">ABC transporter permease</fullName>
    </submittedName>
</protein>
<evidence type="ECO:0000256" key="1">
    <source>
        <dbReference type="ARBA" id="ARBA00004651"/>
    </source>
</evidence>
<keyword evidence="3 6" id="KW-0812">Transmembrane</keyword>
<dbReference type="Proteomes" id="UP000659388">
    <property type="component" value="Unassembled WGS sequence"/>
</dbReference>
<dbReference type="RefSeq" id="WP_202246100.1">
    <property type="nucleotide sequence ID" value="NZ_JAESIY010000012.1"/>
</dbReference>
<feature type="domain" description="MacB-like periplasmic core" evidence="8">
    <location>
        <begin position="20"/>
        <end position="248"/>
    </location>
</feature>
<keyword evidence="10" id="KW-1185">Reference proteome</keyword>
<feature type="transmembrane region" description="Helical" evidence="6">
    <location>
        <begin position="752"/>
        <end position="776"/>
    </location>
</feature>
<organism evidence="9 10">
    <name type="scientific">Fulvivirga sediminis</name>
    <dbReference type="NCBI Taxonomy" id="2803949"/>
    <lineage>
        <taxon>Bacteria</taxon>
        <taxon>Pseudomonadati</taxon>
        <taxon>Bacteroidota</taxon>
        <taxon>Cytophagia</taxon>
        <taxon>Cytophagales</taxon>
        <taxon>Fulvivirgaceae</taxon>
        <taxon>Fulvivirga</taxon>
    </lineage>
</organism>
<evidence type="ECO:0000259" key="7">
    <source>
        <dbReference type="Pfam" id="PF02687"/>
    </source>
</evidence>
<evidence type="ECO:0000313" key="9">
    <source>
        <dbReference type="EMBL" id="MBL3658304.1"/>
    </source>
</evidence>
<dbReference type="PANTHER" id="PTHR30572:SF18">
    <property type="entry name" value="ABC-TYPE MACROLIDE FAMILY EXPORT SYSTEM PERMEASE COMPONENT 2"/>
    <property type="match status" value="1"/>
</dbReference>
<feature type="transmembrane region" description="Helical" evidence="6">
    <location>
        <begin position="431"/>
        <end position="452"/>
    </location>
</feature>
<reference evidence="9" key="1">
    <citation type="submission" date="2021-01" db="EMBL/GenBank/DDBJ databases">
        <title>Fulvivirga kasyanovii gen. nov., sp nov., a novel member of the phylum Bacteroidetes isolated from seawater in a mussel farm.</title>
        <authorList>
            <person name="Zhao L.-H."/>
            <person name="Wang Z.-J."/>
        </authorList>
    </citation>
    <scope>NUCLEOTIDE SEQUENCE</scope>
    <source>
        <strain evidence="9">2943</strain>
    </source>
</reference>
<evidence type="ECO:0000256" key="5">
    <source>
        <dbReference type="ARBA" id="ARBA00023136"/>
    </source>
</evidence>
<comment type="subcellular location">
    <subcellularLocation>
        <location evidence="1">Cell membrane</location>
        <topology evidence="1">Multi-pass membrane protein</topology>
    </subcellularLocation>
</comment>
<accession>A0A937FBT6</accession>
<proteinExistence type="predicted"/>
<feature type="transmembrane region" description="Helical" evidence="6">
    <location>
        <begin position="715"/>
        <end position="740"/>
    </location>
</feature>
<dbReference type="InterPro" id="IPR003838">
    <property type="entry name" value="ABC3_permease_C"/>
</dbReference>
<dbReference type="Pfam" id="PF12704">
    <property type="entry name" value="MacB_PCD"/>
    <property type="match status" value="2"/>
</dbReference>
<comment type="caution">
    <text evidence="9">The sequence shown here is derived from an EMBL/GenBank/DDBJ whole genome shotgun (WGS) entry which is preliminary data.</text>
</comment>
<dbReference type="InterPro" id="IPR025857">
    <property type="entry name" value="MacB_PCD"/>
</dbReference>
<gene>
    <name evidence="9" type="ORF">JL102_19285</name>
</gene>
<feature type="transmembrane region" description="Helical" evidence="6">
    <location>
        <begin position="21"/>
        <end position="43"/>
    </location>
</feature>
<dbReference type="PANTHER" id="PTHR30572">
    <property type="entry name" value="MEMBRANE COMPONENT OF TRANSPORTER-RELATED"/>
    <property type="match status" value="1"/>
</dbReference>
<feature type="transmembrane region" description="Helical" evidence="6">
    <location>
        <begin position="384"/>
        <end position="410"/>
    </location>
</feature>
<evidence type="ECO:0000256" key="6">
    <source>
        <dbReference type="SAM" id="Phobius"/>
    </source>
</evidence>
<keyword evidence="2" id="KW-1003">Cell membrane</keyword>
<dbReference type="GO" id="GO:0005886">
    <property type="term" value="C:plasma membrane"/>
    <property type="evidence" value="ECO:0007669"/>
    <property type="project" value="UniProtKB-SubCell"/>
</dbReference>
<feature type="domain" description="MacB-like periplasmic core" evidence="8">
    <location>
        <begin position="445"/>
        <end position="596"/>
    </location>
</feature>
<feature type="transmembrane region" description="Helical" evidence="6">
    <location>
        <begin position="336"/>
        <end position="364"/>
    </location>
</feature>
<feature type="transmembrane region" description="Helical" evidence="6">
    <location>
        <begin position="671"/>
        <end position="694"/>
    </location>
</feature>
<dbReference type="GO" id="GO:0022857">
    <property type="term" value="F:transmembrane transporter activity"/>
    <property type="evidence" value="ECO:0007669"/>
    <property type="project" value="TreeGrafter"/>
</dbReference>
<evidence type="ECO:0000256" key="3">
    <source>
        <dbReference type="ARBA" id="ARBA00022692"/>
    </source>
</evidence>
<evidence type="ECO:0000313" key="10">
    <source>
        <dbReference type="Proteomes" id="UP000659388"/>
    </source>
</evidence>
<dbReference type="Pfam" id="PF02687">
    <property type="entry name" value="FtsX"/>
    <property type="match status" value="2"/>
</dbReference>
<feature type="domain" description="ABC3 transporter permease C-terminal" evidence="7">
    <location>
        <begin position="295"/>
        <end position="411"/>
    </location>
</feature>
<feature type="domain" description="ABC3 transporter permease C-terminal" evidence="7">
    <location>
        <begin position="673"/>
        <end position="786"/>
    </location>
</feature>
<name>A0A937FBT6_9BACT</name>
<feature type="transmembrane region" description="Helical" evidence="6">
    <location>
        <begin position="290"/>
        <end position="311"/>
    </location>
</feature>
<keyword evidence="4 6" id="KW-1133">Transmembrane helix</keyword>
<evidence type="ECO:0000256" key="4">
    <source>
        <dbReference type="ARBA" id="ARBA00022989"/>
    </source>
</evidence>
<evidence type="ECO:0000256" key="2">
    <source>
        <dbReference type="ARBA" id="ARBA00022475"/>
    </source>
</evidence>
<keyword evidence="5 6" id="KW-0472">Membrane</keyword>